<dbReference type="PANTHER" id="PTHR21495">
    <property type="entry name" value="NUCLEOPORIN-RELATED"/>
    <property type="match status" value="1"/>
</dbReference>
<dbReference type="Gramene" id="AET3Gv21259900.1">
    <property type="protein sequence ID" value="AET3Gv21259900.1"/>
    <property type="gene ID" value="AET3Gv21259900"/>
</dbReference>
<dbReference type="Gene3D" id="2.40.480.10">
    <property type="entry name" value="Allene oxide cyclase-like"/>
    <property type="match status" value="1"/>
</dbReference>
<dbReference type="AlphaFoldDB" id="A0A453GYM8"/>
<dbReference type="InterPro" id="IPR044859">
    <property type="entry name" value="Allene_oxi_cyc_Dirigent"/>
</dbReference>
<dbReference type="GO" id="GO:0009699">
    <property type="term" value="P:phenylpropanoid biosynthetic process"/>
    <property type="evidence" value="ECO:0007669"/>
    <property type="project" value="UniProtKB-ARBA"/>
</dbReference>
<dbReference type="GO" id="GO:0048046">
    <property type="term" value="C:apoplast"/>
    <property type="evidence" value="ECO:0007669"/>
    <property type="project" value="UniProtKB-SubCell"/>
</dbReference>
<dbReference type="EnsemblPlants" id="AET3Gv21259900.1">
    <property type="protein sequence ID" value="AET3Gv21259900.1"/>
    <property type="gene ID" value="AET3Gv21259900"/>
</dbReference>
<protein>
    <recommendedName>
        <fullName evidence="4">Dirigent protein</fullName>
    </recommendedName>
</protein>
<reference evidence="6" key="4">
    <citation type="submission" date="2019-03" db="UniProtKB">
        <authorList>
            <consortium name="EnsemblPlants"/>
        </authorList>
    </citation>
    <scope>IDENTIFICATION</scope>
</reference>
<evidence type="ECO:0000313" key="6">
    <source>
        <dbReference type="EnsemblPlants" id="AET3Gv21259900.1"/>
    </source>
</evidence>
<evidence type="ECO:0000313" key="7">
    <source>
        <dbReference type="Proteomes" id="UP000015105"/>
    </source>
</evidence>
<dbReference type="Proteomes" id="UP000015105">
    <property type="component" value="Chromosome 3D"/>
</dbReference>
<dbReference type="Pfam" id="PF03018">
    <property type="entry name" value="Dirigent"/>
    <property type="match status" value="1"/>
</dbReference>
<feature type="signal peptide" evidence="5">
    <location>
        <begin position="1"/>
        <end position="39"/>
    </location>
</feature>
<keyword evidence="5" id="KW-0732">Signal</keyword>
<dbReference type="STRING" id="200361.A0A453GYM8"/>
<organism evidence="6 7">
    <name type="scientific">Aegilops tauschii subsp. strangulata</name>
    <name type="common">Goatgrass</name>
    <dbReference type="NCBI Taxonomy" id="200361"/>
    <lineage>
        <taxon>Eukaryota</taxon>
        <taxon>Viridiplantae</taxon>
        <taxon>Streptophyta</taxon>
        <taxon>Embryophyta</taxon>
        <taxon>Tracheophyta</taxon>
        <taxon>Spermatophyta</taxon>
        <taxon>Magnoliopsida</taxon>
        <taxon>Liliopsida</taxon>
        <taxon>Poales</taxon>
        <taxon>Poaceae</taxon>
        <taxon>BOP clade</taxon>
        <taxon>Pooideae</taxon>
        <taxon>Triticodae</taxon>
        <taxon>Triticeae</taxon>
        <taxon>Triticinae</taxon>
        <taxon>Aegilops</taxon>
    </lineage>
</organism>
<comment type="function">
    <text evidence="4">Dirigent proteins impart stereoselectivity on the phenoxy radical-coupling reaction, yielding optically active lignans from two molecules of coniferyl alcohol in the biosynthesis of lignans, flavonolignans, and alkaloids and thus plays a central role in plant secondary metabolism.</text>
</comment>
<keyword evidence="7" id="KW-1185">Reference proteome</keyword>
<evidence type="ECO:0000256" key="2">
    <source>
        <dbReference type="ARBA" id="ARBA00011738"/>
    </source>
</evidence>
<name>A0A453GYM8_AEGTS</name>
<comment type="subcellular location">
    <subcellularLocation>
        <location evidence="4">Secreted</location>
        <location evidence="4">Extracellular space</location>
        <location evidence="4">Apoplast</location>
    </subcellularLocation>
</comment>
<reference evidence="6" key="5">
    <citation type="journal article" date="2021" name="G3 (Bethesda)">
        <title>Aegilops tauschii genome assembly Aet v5.0 features greater sequence contiguity and improved annotation.</title>
        <authorList>
            <person name="Wang L."/>
            <person name="Zhu T."/>
            <person name="Rodriguez J.C."/>
            <person name="Deal K.R."/>
            <person name="Dubcovsky J."/>
            <person name="McGuire P.E."/>
            <person name="Lux T."/>
            <person name="Spannagl M."/>
            <person name="Mayer K.F.X."/>
            <person name="Baldrich P."/>
            <person name="Meyers B.C."/>
            <person name="Huo N."/>
            <person name="Gu Y.Q."/>
            <person name="Zhou H."/>
            <person name="Devos K.M."/>
            <person name="Bennetzen J.L."/>
            <person name="Unver T."/>
            <person name="Budak H."/>
            <person name="Gulick P.J."/>
            <person name="Galiba G."/>
            <person name="Kalapos B."/>
            <person name="Nelson D.R."/>
            <person name="Li P."/>
            <person name="You F.M."/>
            <person name="Luo M.C."/>
            <person name="Dvorak J."/>
        </authorList>
    </citation>
    <scope>NUCLEOTIDE SEQUENCE [LARGE SCALE GENOMIC DNA]</scope>
    <source>
        <strain evidence="6">cv. AL8/78</strain>
    </source>
</reference>
<evidence type="ECO:0000256" key="3">
    <source>
        <dbReference type="ARBA" id="ARBA00022525"/>
    </source>
</evidence>
<evidence type="ECO:0000256" key="4">
    <source>
        <dbReference type="RuleBase" id="RU363099"/>
    </source>
</evidence>
<keyword evidence="3 4" id="KW-0964">Secreted</keyword>
<proteinExistence type="inferred from homology"/>
<keyword evidence="4" id="KW-0052">Apoplast</keyword>
<reference evidence="7" key="2">
    <citation type="journal article" date="2017" name="Nat. Plants">
        <title>The Aegilops tauschii genome reveals multiple impacts of transposons.</title>
        <authorList>
            <person name="Zhao G."/>
            <person name="Zou C."/>
            <person name="Li K."/>
            <person name="Wang K."/>
            <person name="Li T."/>
            <person name="Gao L."/>
            <person name="Zhang X."/>
            <person name="Wang H."/>
            <person name="Yang Z."/>
            <person name="Liu X."/>
            <person name="Jiang W."/>
            <person name="Mao L."/>
            <person name="Kong X."/>
            <person name="Jiao Y."/>
            <person name="Jia J."/>
        </authorList>
    </citation>
    <scope>NUCLEOTIDE SEQUENCE [LARGE SCALE GENOMIC DNA]</scope>
    <source>
        <strain evidence="7">cv. AL8/78</strain>
    </source>
</reference>
<reference evidence="7" key="1">
    <citation type="journal article" date="2014" name="Science">
        <title>Ancient hybridizations among the ancestral genomes of bread wheat.</title>
        <authorList>
            <consortium name="International Wheat Genome Sequencing Consortium,"/>
            <person name="Marcussen T."/>
            <person name="Sandve S.R."/>
            <person name="Heier L."/>
            <person name="Spannagl M."/>
            <person name="Pfeifer M."/>
            <person name="Jakobsen K.S."/>
            <person name="Wulff B.B."/>
            <person name="Steuernagel B."/>
            <person name="Mayer K.F."/>
            <person name="Olsen O.A."/>
        </authorList>
    </citation>
    <scope>NUCLEOTIDE SEQUENCE [LARGE SCALE GENOMIC DNA]</scope>
    <source>
        <strain evidence="7">cv. AL8/78</strain>
    </source>
</reference>
<accession>A0A453GYM8</accession>
<comment type="subunit">
    <text evidence="2 4">Homodimer.</text>
</comment>
<sequence length="197" mass="21866">TDHVQFTIQKPQEHKMRIRFLLLTVLLIFLQCNAPLVSGSEKVTNIRFYLHNTHSVNDPSSVLVAENKNATAHAHGLVPFSSVYVFDDVLTEEPASTSKVVGNAQGMYVETGKDGYTILESIDCEMTDGPFKGSSFVMFSRNQFSNPSRELPVIGGRGAFRMAKGYGLLRTVCINCINSMNPSKGDIIEYNVTLYLH</sequence>
<evidence type="ECO:0000256" key="1">
    <source>
        <dbReference type="ARBA" id="ARBA00010746"/>
    </source>
</evidence>
<comment type="similarity">
    <text evidence="1 4">Belongs to the plant dirigent protein family.</text>
</comment>
<feature type="chain" id="PRO_5019243212" description="Dirigent protein" evidence="5">
    <location>
        <begin position="40"/>
        <end position="197"/>
    </location>
</feature>
<reference evidence="6" key="3">
    <citation type="journal article" date="2017" name="Nature">
        <title>Genome sequence of the progenitor of the wheat D genome Aegilops tauschii.</title>
        <authorList>
            <person name="Luo M.C."/>
            <person name="Gu Y.Q."/>
            <person name="Puiu D."/>
            <person name="Wang H."/>
            <person name="Twardziok S.O."/>
            <person name="Deal K.R."/>
            <person name="Huo N."/>
            <person name="Zhu T."/>
            <person name="Wang L."/>
            <person name="Wang Y."/>
            <person name="McGuire P.E."/>
            <person name="Liu S."/>
            <person name="Long H."/>
            <person name="Ramasamy R.K."/>
            <person name="Rodriguez J.C."/>
            <person name="Van S.L."/>
            <person name="Yuan L."/>
            <person name="Wang Z."/>
            <person name="Xia Z."/>
            <person name="Xiao L."/>
            <person name="Anderson O.D."/>
            <person name="Ouyang S."/>
            <person name="Liang Y."/>
            <person name="Zimin A.V."/>
            <person name="Pertea G."/>
            <person name="Qi P."/>
            <person name="Bennetzen J.L."/>
            <person name="Dai X."/>
            <person name="Dawson M.W."/>
            <person name="Muller H.G."/>
            <person name="Kugler K."/>
            <person name="Rivarola-Duarte L."/>
            <person name="Spannagl M."/>
            <person name="Mayer K.F.X."/>
            <person name="Lu F.H."/>
            <person name="Bevan M.W."/>
            <person name="Leroy P."/>
            <person name="Li P."/>
            <person name="You F.M."/>
            <person name="Sun Q."/>
            <person name="Liu Z."/>
            <person name="Lyons E."/>
            <person name="Wicker T."/>
            <person name="Salzberg S.L."/>
            <person name="Devos K.M."/>
            <person name="Dvorak J."/>
        </authorList>
    </citation>
    <scope>NUCLEOTIDE SEQUENCE [LARGE SCALE GENOMIC DNA]</scope>
    <source>
        <strain evidence="6">cv. AL8/78</strain>
    </source>
</reference>
<evidence type="ECO:0000256" key="5">
    <source>
        <dbReference type="SAM" id="SignalP"/>
    </source>
</evidence>
<dbReference type="InterPro" id="IPR004265">
    <property type="entry name" value="Dirigent"/>
</dbReference>